<dbReference type="PANTHER" id="PTHR37984">
    <property type="entry name" value="PROTEIN CBG26694"/>
    <property type="match status" value="1"/>
</dbReference>
<dbReference type="AlphaFoldDB" id="A0AAN9YAD0"/>
<dbReference type="EMBL" id="JBBCAQ010000002">
    <property type="protein sequence ID" value="KAK7605136.1"/>
    <property type="molecule type" value="Genomic_DNA"/>
</dbReference>
<sequence length="411" mass="47133">MSFDTGNVTQQWRLFKRQILFYPDCKFSTDQSTDRKKVGVLTTALGHEGIEILGTLFKPDEQPSCDEIIEKFDEYCNPKKNTVFQRSVYFCLAQKPEQSIDMFIFELKKQATLCEFAKEEHDKLLHLTKAVEACKCHEQSQNQVSQIVASSSATLLSVDQLSNKRRPAIGNSVPHCQNCGYSHGTFRPCPAAKASCKRCVTKAVKSVEKQAEEESEQYQIDLLKVYGCRRLDTAAECDTLFEQSYRMLSPHPPLFPTTNVLKPNLAPVFHPLGEITFWCKSHRLNFFIMPDDEENLLGFKTCRCLDLINRACNYNVKFNPDKLQFKKPSVQFLGPVISAQGMKPAYKHVRALVELLIPTDKSAVLRFFEFVKFSARFLPIVSHLTANLRQLTRKDVEFQWTAAYQDEFQHI</sequence>
<protein>
    <submittedName>
        <fullName evidence="1">Uncharacterized protein</fullName>
    </submittedName>
</protein>
<organism evidence="1 2">
    <name type="scientific">Parthenolecanium corni</name>
    <dbReference type="NCBI Taxonomy" id="536013"/>
    <lineage>
        <taxon>Eukaryota</taxon>
        <taxon>Metazoa</taxon>
        <taxon>Ecdysozoa</taxon>
        <taxon>Arthropoda</taxon>
        <taxon>Hexapoda</taxon>
        <taxon>Insecta</taxon>
        <taxon>Pterygota</taxon>
        <taxon>Neoptera</taxon>
        <taxon>Paraneoptera</taxon>
        <taxon>Hemiptera</taxon>
        <taxon>Sternorrhyncha</taxon>
        <taxon>Coccoidea</taxon>
        <taxon>Coccidae</taxon>
        <taxon>Parthenolecanium</taxon>
    </lineage>
</organism>
<proteinExistence type="predicted"/>
<comment type="caution">
    <text evidence="1">The sequence shown here is derived from an EMBL/GenBank/DDBJ whole genome shotgun (WGS) entry which is preliminary data.</text>
</comment>
<dbReference type="Gene3D" id="3.30.70.270">
    <property type="match status" value="1"/>
</dbReference>
<reference evidence="1 2" key="1">
    <citation type="submission" date="2024-03" db="EMBL/GenBank/DDBJ databases">
        <title>Adaptation during the transition from Ophiocordyceps entomopathogen to insect associate is accompanied by gene loss and intensified selection.</title>
        <authorList>
            <person name="Ward C.M."/>
            <person name="Onetto C.A."/>
            <person name="Borneman A.R."/>
        </authorList>
    </citation>
    <scope>NUCLEOTIDE SEQUENCE [LARGE SCALE GENOMIC DNA]</scope>
    <source>
        <strain evidence="1">AWRI1</strain>
        <tissue evidence="1">Single Adult Female</tissue>
    </source>
</reference>
<dbReference type="InterPro" id="IPR043128">
    <property type="entry name" value="Rev_trsase/Diguanyl_cyclase"/>
</dbReference>
<gene>
    <name evidence="1" type="ORF">V9T40_006994</name>
</gene>
<evidence type="ECO:0000313" key="1">
    <source>
        <dbReference type="EMBL" id="KAK7605136.1"/>
    </source>
</evidence>
<keyword evidence="2" id="KW-1185">Reference proteome</keyword>
<evidence type="ECO:0000313" key="2">
    <source>
        <dbReference type="Proteomes" id="UP001367676"/>
    </source>
</evidence>
<dbReference type="InterPro" id="IPR050951">
    <property type="entry name" value="Retrovirus_Pol_polyprotein"/>
</dbReference>
<dbReference type="Proteomes" id="UP001367676">
    <property type="component" value="Unassembled WGS sequence"/>
</dbReference>
<dbReference type="GO" id="GO:0071897">
    <property type="term" value="P:DNA biosynthetic process"/>
    <property type="evidence" value="ECO:0007669"/>
    <property type="project" value="UniProtKB-ARBA"/>
</dbReference>
<dbReference type="SUPFAM" id="SSF56672">
    <property type="entry name" value="DNA/RNA polymerases"/>
    <property type="match status" value="1"/>
</dbReference>
<accession>A0AAN9YAD0</accession>
<dbReference type="InterPro" id="IPR043502">
    <property type="entry name" value="DNA/RNA_pol_sf"/>
</dbReference>
<name>A0AAN9YAD0_9HEMI</name>
<dbReference type="PANTHER" id="PTHR37984:SF5">
    <property type="entry name" value="PROTEIN NYNRIN-LIKE"/>
    <property type="match status" value="1"/>
</dbReference>